<organism evidence="2 3">
    <name type="scientific">Lophium mytilinum</name>
    <dbReference type="NCBI Taxonomy" id="390894"/>
    <lineage>
        <taxon>Eukaryota</taxon>
        <taxon>Fungi</taxon>
        <taxon>Dikarya</taxon>
        <taxon>Ascomycota</taxon>
        <taxon>Pezizomycotina</taxon>
        <taxon>Dothideomycetes</taxon>
        <taxon>Pleosporomycetidae</taxon>
        <taxon>Mytilinidiales</taxon>
        <taxon>Mytilinidiaceae</taxon>
        <taxon>Lophium</taxon>
    </lineage>
</organism>
<feature type="region of interest" description="Disordered" evidence="1">
    <location>
        <begin position="209"/>
        <end position="236"/>
    </location>
</feature>
<gene>
    <name evidence="2" type="ORF">BU16DRAFT_524895</name>
</gene>
<evidence type="ECO:0000313" key="3">
    <source>
        <dbReference type="Proteomes" id="UP000799750"/>
    </source>
</evidence>
<protein>
    <submittedName>
        <fullName evidence="2">Uncharacterized protein</fullName>
    </submittedName>
</protein>
<feature type="compositionally biased region" description="Basic and acidic residues" evidence="1">
    <location>
        <begin position="213"/>
        <end position="230"/>
    </location>
</feature>
<proteinExistence type="predicted"/>
<reference evidence="2" key="1">
    <citation type="journal article" date="2020" name="Stud. Mycol.">
        <title>101 Dothideomycetes genomes: a test case for predicting lifestyles and emergence of pathogens.</title>
        <authorList>
            <person name="Haridas S."/>
            <person name="Albert R."/>
            <person name="Binder M."/>
            <person name="Bloem J."/>
            <person name="Labutti K."/>
            <person name="Salamov A."/>
            <person name="Andreopoulos B."/>
            <person name="Baker S."/>
            <person name="Barry K."/>
            <person name="Bills G."/>
            <person name="Bluhm B."/>
            <person name="Cannon C."/>
            <person name="Castanera R."/>
            <person name="Culley D."/>
            <person name="Daum C."/>
            <person name="Ezra D."/>
            <person name="Gonzalez J."/>
            <person name="Henrissat B."/>
            <person name="Kuo A."/>
            <person name="Liang C."/>
            <person name="Lipzen A."/>
            <person name="Lutzoni F."/>
            <person name="Magnuson J."/>
            <person name="Mondo S."/>
            <person name="Nolan M."/>
            <person name="Ohm R."/>
            <person name="Pangilinan J."/>
            <person name="Park H.-J."/>
            <person name="Ramirez L."/>
            <person name="Alfaro M."/>
            <person name="Sun H."/>
            <person name="Tritt A."/>
            <person name="Yoshinaga Y."/>
            <person name="Zwiers L.-H."/>
            <person name="Turgeon B."/>
            <person name="Goodwin S."/>
            <person name="Spatafora J."/>
            <person name="Crous P."/>
            <person name="Grigoriev I."/>
        </authorList>
    </citation>
    <scope>NUCLEOTIDE SEQUENCE</scope>
    <source>
        <strain evidence="2">CBS 269.34</strain>
    </source>
</reference>
<dbReference type="OrthoDB" id="3920742at2759"/>
<dbReference type="Proteomes" id="UP000799750">
    <property type="component" value="Unassembled WGS sequence"/>
</dbReference>
<evidence type="ECO:0000313" key="2">
    <source>
        <dbReference type="EMBL" id="KAF2498849.1"/>
    </source>
</evidence>
<accession>A0A6A6R2S5</accession>
<feature type="region of interest" description="Disordered" evidence="1">
    <location>
        <begin position="1"/>
        <end position="39"/>
    </location>
</feature>
<evidence type="ECO:0000256" key="1">
    <source>
        <dbReference type="SAM" id="MobiDB-lite"/>
    </source>
</evidence>
<dbReference type="EMBL" id="MU004185">
    <property type="protein sequence ID" value="KAF2498849.1"/>
    <property type="molecule type" value="Genomic_DNA"/>
</dbReference>
<sequence>MKARFWNGSEDPFPNAERGRPPYVTLRAPGDSASSLSPQSSKVPFGWGTWYLSHSTHERWRGKRNVRLCWVKAKQEDAQATELEWSWQAVDREEVKRLRVPADAIEDRYVVLGTGKEGSLQGWMKETEYGIADSSGEVRGDWRSQWLVLYSPAAGDDSAGVDILSTRLRVEKGTGIKYVAKPETVEQIKDALRGMDESLPKDHLSDLFEAPVDEERDKDELPKLTPKERGIWSPEDDIYETKKEDFDKTKKASRKCVVQ</sequence>
<dbReference type="AlphaFoldDB" id="A0A6A6R2S5"/>
<keyword evidence="3" id="KW-1185">Reference proteome</keyword>
<name>A0A6A6R2S5_9PEZI</name>